<evidence type="ECO:0000256" key="1">
    <source>
        <dbReference type="ARBA" id="ARBA00022617"/>
    </source>
</evidence>
<evidence type="ECO:0000259" key="5">
    <source>
        <dbReference type="PROSITE" id="PS51007"/>
    </source>
</evidence>
<dbReference type="Pfam" id="PF13442">
    <property type="entry name" value="Cytochrome_CBB3"/>
    <property type="match status" value="1"/>
</dbReference>
<reference evidence="7" key="1">
    <citation type="journal article" date="2019" name="Int. J. Syst. Evol. Microbiol.">
        <title>The Global Catalogue of Microorganisms (GCM) 10K type strain sequencing project: providing services to taxonomists for standard genome sequencing and annotation.</title>
        <authorList>
            <consortium name="The Broad Institute Genomics Platform"/>
            <consortium name="The Broad Institute Genome Sequencing Center for Infectious Disease"/>
            <person name="Wu L."/>
            <person name="Ma J."/>
        </authorList>
    </citation>
    <scope>NUCLEOTIDE SEQUENCE [LARGE SCALE GENOMIC DNA]</scope>
    <source>
        <strain evidence="7">CGMCC 1.16306</strain>
    </source>
</reference>
<evidence type="ECO:0000256" key="4">
    <source>
        <dbReference type="PROSITE-ProRule" id="PRU00433"/>
    </source>
</evidence>
<dbReference type="PANTHER" id="PTHR35008:SF9">
    <property type="entry name" value="CYTOCHROME C DOMAIN-CONTAINING PROTEIN"/>
    <property type="match status" value="1"/>
</dbReference>
<feature type="domain" description="Cytochrome c" evidence="5">
    <location>
        <begin position="161"/>
        <end position="243"/>
    </location>
</feature>
<feature type="domain" description="Cytochrome c" evidence="5">
    <location>
        <begin position="43"/>
        <end position="138"/>
    </location>
</feature>
<dbReference type="InterPro" id="IPR009056">
    <property type="entry name" value="Cyt_c-like_dom"/>
</dbReference>
<dbReference type="EMBL" id="JBHSFW010000001">
    <property type="protein sequence ID" value="MFC4617564.1"/>
    <property type="molecule type" value="Genomic_DNA"/>
</dbReference>
<evidence type="ECO:0000256" key="2">
    <source>
        <dbReference type="ARBA" id="ARBA00022723"/>
    </source>
</evidence>
<comment type="caution">
    <text evidence="6">The sequence shown here is derived from an EMBL/GenBank/DDBJ whole genome shotgun (WGS) entry which is preliminary data.</text>
</comment>
<dbReference type="PROSITE" id="PS51007">
    <property type="entry name" value="CYTC"/>
    <property type="match status" value="2"/>
</dbReference>
<evidence type="ECO:0000313" key="6">
    <source>
        <dbReference type="EMBL" id="MFC4617564.1"/>
    </source>
</evidence>
<dbReference type="Pfam" id="PF21342">
    <property type="entry name" value="SoxA-TsdA_cyt-c"/>
    <property type="match status" value="1"/>
</dbReference>
<name>A0ABV9GGZ8_9BACL</name>
<dbReference type="PANTHER" id="PTHR35008">
    <property type="entry name" value="BLL4482 PROTEIN-RELATED"/>
    <property type="match status" value="1"/>
</dbReference>
<organism evidence="6 7">
    <name type="scientific">Camelliibacillus cellulosilyticus</name>
    <dbReference type="NCBI Taxonomy" id="2174486"/>
    <lineage>
        <taxon>Bacteria</taxon>
        <taxon>Bacillati</taxon>
        <taxon>Bacillota</taxon>
        <taxon>Bacilli</taxon>
        <taxon>Bacillales</taxon>
        <taxon>Sporolactobacillaceae</taxon>
        <taxon>Camelliibacillus</taxon>
    </lineage>
</organism>
<accession>A0ABV9GGZ8</accession>
<evidence type="ECO:0000256" key="3">
    <source>
        <dbReference type="ARBA" id="ARBA00023004"/>
    </source>
</evidence>
<sequence>MGAGIIINTVFKDKTSTIFAAISGKEVFHVPDVNKLKHDDYGQSVREGKELIDHTSERLPENVGNSLNCISCHAGGNAQVLSFVGVAKKYPSYSDREGKVIDLADRVNGCMIRSMDGKELPKNSPELKAMVNYITYLSKDVKDPKKASWLNPIAVDDLPKVTAQEGKKLYKDYCLKCHATDGSGDQALGIPALWGDDTYNDGAGMSKIPKATGFIMKAMPLDRPGTLTKRQAAAIATYIDTMERPHFEKK</sequence>
<keyword evidence="1 4" id="KW-0349">Heme</keyword>
<dbReference type="Gene3D" id="1.10.760.10">
    <property type="entry name" value="Cytochrome c-like domain"/>
    <property type="match status" value="2"/>
</dbReference>
<protein>
    <submittedName>
        <fullName evidence="6">C-type cytochrome</fullName>
    </submittedName>
</protein>
<dbReference type="Proteomes" id="UP001596022">
    <property type="component" value="Unassembled WGS sequence"/>
</dbReference>
<dbReference type="InterPro" id="IPR036909">
    <property type="entry name" value="Cyt_c-like_dom_sf"/>
</dbReference>
<evidence type="ECO:0000313" key="7">
    <source>
        <dbReference type="Proteomes" id="UP001596022"/>
    </source>
</evidence>
<keyword evidence="2 4" id="KW-0479">Metal-binding</keyword>
<gene>
    <name evidence="6" type="ORF">ACFO4N_02325</name>
</gene>
<keyword evidence="3 4" id="KW-0408">Iron</keyword>
<dbReference type="InterPro" id="IPR051459">
    <property type="entry name" value="Cytochrome_c-type_DH"/>
</dbReference>
<proteinExistence type="predicted"/>
<dbReference type="SUPFAM" id="SSF46626">
    <property type="entry name" value="Cytochrome c"/>
    <property type="match status" value="2"/>
</dbReference>
<keyword evidence="7" id="KW-1185">Reference proteome</keyword>